<organism evidence="1 2">
    <name type="scientific">Hydnum rufescens UP504</name>
    <dbReference type="NCBI Taxonomy" id="1448309"/>
    <lineage>
        <taxon>Eukaryota</taxon>
        <taxon>Fungi</taxon>
        <taxon>Dikarya</taxon>
        <taxon>Basidiomycota</taxon>
        <taxon>Agaricomycotina</taxon>
        <taxon>Agaricomycetes</taxon>
        <taxon>Cantharellales</taxon>
        <taxon>Hydnaceae</taxon>
        <taxon>Hydnum</taxon>
    </lineage>
</organism>
<proteinExistence type="predicted"/>
<dbReference type="Gene3D" id="3.30.560.10">
    <property type="entry name" value="Glucose Oxidase, domain 3"/>
    <property type="match status" value="1"/>
</dbReference>
<dbReference type="Proteomes" id="UP000886523">
    <property type="component" value="Unassembled WGS sequence"/>
</dbReference>
<protein>
    <submittedName>
        <fullName evidence="1">Uncharacterized protein</fullName>
    </submittedName>
</protein>
<name>A0A9P6E0X2_9AGAM</name>
<evidence type="ECO:0000313" key="2">
    <source>
        <dbReference type="Proteomes" id="UP000886523"/>
    </source>
</evidence>
<gene>
    <name evidence="1" type="ORF">BS47DRAFT_1389607</name>
</gene>
<reference evidence="1" key="1">
    <citation type="journal article" date="2020" name="Nat. Commun.">
        <title>Large-scale genome sequencing of mycorrhizal fungi provides insights into the early evolution of symbiotic traits.</title>
        <authorList>
            <person name="Miyauchi S."/>
            <person name="Kiss E."/>
            <person name="Kuo A."/>
            <person name="Drula E."/>
            <person name="Kohler A."/>
            <person name="Sanchez-Garcia M."/>
            <person name="Morin E."/>
            <person name="Andreopoulos B."/>
            <person name="Barry K.W."/>
            <person name="Bonito G."/>
            <person name="Buee M."/>
            <person name="Carver A."/>
            <person name="Chen C."/>
            <person name="Cichocki N."/>
            <person name="Clum A."/>
            <person name="Culley D."/>
            <person name="Crous P.W."/>
            <person name="Fauchery L."/>
            <person name="Girlanda M."/>
            <person name="Hayes R.D."/>
            <person name="Keri Z."/>
            <person name="LaButti K."/>
            <person name="Lipzen A."/>
            <person name="Lombard V."/>
            <person name="Magnuson J."/>
            <person name="Maillard F."/>
            <person name="Murat C."/>
            <person name="Nolan M."/>
            <person name="Ohm R.A."/>
            <person name="Pangilinan J."/>
            <person name="Pereira M.F."/>
            <person name="Perotto S."/>
            <person name="Peter M."/>
            <person name="Pfister S."/>
            <person name="Riley R."/>
            <person name="Sitrit Y."/>
            <person name="Stielow J.B."/>
            <person name="Szollosi G."/>
            <person name="Zifcakova L."/>
            <person name="Stursova M."/>
            <person name="Spatafora J.W."/>
            <person name="Tedersoo L."/>
            <person name="Vaario L.M."/>
            <person name="Yamada A."/>
            <person name="Yan M."/>
            <person name="Wang P."/>
            <person name="Xu J."/>
            <person name="Bruns T."/>
            <person name="Baldrian P."/>
            <person name="Vilgalys R."/>
            <person name="Dunand C."/>
            <person name="Henrissat B."/>
            <person name="Grigoriev I.V."/>
            <person name="Hibbett D."/>
            <person name="Nagy L.G."/>
            <person name="Martin F.M."/>
        </authorList>
    </citation>
    <scope>NUCLEOTIDE SEQUENCE</scope>
    <source>
        <strain evidence="1">UP504</strain>
    </source>
</reference>
<keyword evidence="2" id="KW-1185">Reference proteome</keyword>
<comment type="caution">
    <text evidence="1">The sequence shown here is derived from an EMBL/GenBank/DDBJ whole genome shotgun (WGS) entry which is preliminary data.</text>
</comment>
<dbReference type="AlphaFoldDB" id="A0A9P6E0X2"/>
<dbReference type="EMBL" id="MU128930">
    <property type="protein sequence ID" value="KAF9517615.1"/>
    <property type="molecule type" value="Genomic_DNA"/>
</dbReference>
<evidence type="ECO:0000313" key="1">
    <source>
        <dbReference type="EMBL" id="KAF9517615.1"/>
    </source>
</evidence>
<sequence length="128" mass="13972">MLFACLPSKVRFEVLDFYFRYMKKGLSLSSSESFTPPDRGQVAKGTNSISSYHGFTGPVHAAFPRSTQRTQITRSSSAAAYLSPVESQRKGWTILVGQQVTKILFNPATARPPSLPCGVWNIIAGKGS</sequence>
<accession>A0A9P6E0X2</accession>
<dbReference type="OrthoDB" id="269227at2759"/>